<dbReference type="SUPFAM" id="SSF47413">
    <property type="entry name" value="lambda repressor-like DNA-binding domains"/>
    <property type="match status" value="1"/>
</dbReference>
<dbReference type="InterPro" id="IPR001387">
    <property type="entry name" value="Cro/C1-type_HTH"/>
</dbReference>
<name>A0A173XE63_9FIRM</name>
<dbReference type="CDD" id="cd00093">
    <property type="entry name" value="HTH_XRE"/>
    <property type="match status" value="1"/>
</dbReference>
<evidence type="ECO:0000259" key="2">
    <source>
        <dbReference type="PROSITE" id="PS50943"/>
    </source>
</evidence>
<proteinExistence type="predicted"/>
<dbReference type="RefSeq" id="WP_004847428.1">
    <property type="nucleotide sequence ID" value="NZ_AP028249.1"/>
</dbReference>
<dbReference type="AlphaFoldDB" id="A0A173XE63"/>
<dbReference type="Proteomes" id="UP000292665">
    <property type="component" value="Unassembled WGS sequence"/>
</dbReference>
<dbReference type="GeneID" id="97328120"/>
<accession>A0A173XE63</accession>
<dbReference type="GO" id="GO:0003677">
    <property type="term" value="F:DNA binding"/>
    <property type="evidence" value="ECO:0007669"/>
    <property type="project" value="UniProtKB-KW"/>
</dbReference>
<dbReference type="Pfam" id="PF01381">
    <property type="entry name" value="HTH_3"/>
    <property type="match status" value="1"/>
</dbReference>
<evidence type="ECO:0000256" key="1">
    <source>
        <dbReference type="ARBA" id="ARBA00023125"/>
    </source>
</evidence>
<evidence type="ECO:0000313" key="5">
    <source>
        <dbReference type="Proteomes" id="UP000095787"/>
    </source>
</evidence>
<evidence type="ECO:0000313" key="4">
    <source>
        <dbReference type="EMBL" id="RYS80249.1"/>
    </source>
</evidence>
<dbReference type="SMART" id="SM00530">
    <property type="entry name" value="HTH_XRE"/>
    <property type="match status" value="1"/>
</dbReference>
<protein>
    <submittedName>
        <fullName evidence="3">Anaerobic benzoate catabolism transcriptional regulator</fullName>
    </submittedName>
    <submittedName>
        <fullName evidence="4">XRE family transcriptional regulator</fullName>
    </submittedName>
</protein>
<dbReference type="Proteomes" id="UP000095787">
    <property type="component" value="Unassembled WGS sequence"/>
</dbReference>
<keyword evidence="1" id="KW-0238">DNA-binding</keyword>
<dbReference type="InterPro" id="IPR010982">
    <property type="entry name" value="Lambda_DNA-bd_dom_sf"/>
</dbReference>
<dbReference type="PANTHER" id="PTHR46558">
    <property type="entry name" value="TRACRIPTIONAL REGULATORY PROTEIN-RELATED-RELATED"/>
    <property type="match status" value="1"/>
</dbReference>
<sequence length="106" mass="12005">MDTLNFEQIGEKLKKIRLSKNLTQEYIANAADVNTSHISNIENNRVKVSLSVLVQICNALDTTVDYILSDEYNDSSSAIEQEILHELHSCNNETKEQILKIVKALQ</sequence>
<organism evidence="3 5">
    <name type="scientific">[Ruminococcus] torques</name>
    <dbReference type="NCBI Taxonomy" id="33039"/>
    <lineage>
        <taxon>Bacteria</taxon>
        <taxon>Bacillati</taxon>
        <taxon>Bacillota</taxon>
        <taxon>Clostridia</taxon>
        <taxon>Lachnospirales</taxon>
        <taxon>Lachnospiraceae</taxon>
        <taxon>Mediterraneibacter</taxon>
    </lineage>
</organism>
<dbReference type="PROSITE" id="PS50943">
    <property type="entry name" value="HTH_CROC1"/>
    <property type="match status" value="1"/>
</dbReference>
<reference evidence="4 6" key="2">
    <citation type="journal article" date="2019" name="Science, e1252229">
        <title>Invertible promoters mediate bacterial phase variation, antibiotic resistance, and host adaptation in the gut.</title>
        <authorList>
            <person name="Jiang X."/>
            <person name="Hall A.B."/>
            <person name="Arthur T.D."/>
            <person name="Plichta D.R."/>
            <person name="Covington C.T."/>
            <person name="Poyet M."/>
            <person name="Crothers J."/>
            <person name="Moses P.L."/>
            <person name="Tolonen A.C."/>
            <person name="Vlamakis H."/>
            <person name="Alm E.J."/>
            <person name="Xavier R.J."/>
        </authorList>
    </citation>
    <scope>NUCLEOTIDE SEQUENCE [LARGE SCALE GENOMIC DNA]</scope>
    <source>
        <strain evidence="4">Aa_0143</strain>
        <strain evidence="6">aa_0143</strain>
    </source>
</reference>
<reference evidence="3 5" key="1">
    <citation type="submission" date="2015-09" db="EMBL/GenBank/DDBJ databases">
        <authorList>
            <consortium name="Pathogen Informatics"/>
        </authorList>
    </citation>
    <scope>NUCLEOTIDE SEQUENCE [LARGE SCALE GENOMIC DNA]</scope>
    <source>
        <strain evidence="3 5">2789STDY5834841</strain>
    </source>
</reference>
<dbReference type="Gene3D" id="1.10.260.40">
    <property type="entry name" value="lambda repressor-like DNA-binding domains"/>
    <property type="match status" value="1"/>
</dbReference>
<dbReference type="EMBL" id="RCYR01000010">
    <property type="protein sequence ID" value="RYS80249.1"/>
    <property type="molecule type" value="Genomic_DNA"/>
</dbReference>
<feature type="domain" description="HTH cro/C1-type" evidence="2">
    <location>
        <begin position="13"/>
        <end position="67"/>
    </location>
</feature>
<dbReference type="PANTHER" id="PTHR46558:SF4">
    <property type="entry name" value="DNA-BIDING PHAGE PROTEIN"/>
    <property type="match status" value="1"/>
</dbReference>
<evidence type="ECO:0000313" key="6">
    <source>
        <dbReference type="Proteomes" id="UP000292665"/>
    </source>
</evidence>
<evidence type="ECO:0000313" key="3">
    <source>
        <dbReference type="EMBL" id="CUN49610.1"/>
    </source>
</evidence>
<gene>
    <name evidence="4" type="ORF">EAI93_06595</name>
    <name evidence="3" type="ORF">ERS852456_00055</name>
</gene>
<dbReference type="EMBL" id="CYZO01000001">
    <property type="protein sequence ID" value="CUN49610.1"/>
    <property type="molecule type" value="Genomic_DNA"/>
</dbReference>